<keyword evidence="1" id="KW-0812">Transmembrane</keyword>
<evidence type="ECO:0000256" key="1">
    <source>
        <dbReference type="SAM" id="Phobius"/>
    </source>
</evidence>
<evidence type="ECO:0000313" key="2">
    <source>
        <dbReference type="EMBL" id="KND95684.1"/>
    </source>
</evidence>
<proteinExistence type="predicted"/>
<dbReference type="VEuPathDB" id="FungiDB:QG37_08009"/>
<reference evidence="3" key="1">
    <citation type="journal article" date="2015" name="BMC Genomics">
        <title>Draft genome of a commonly misdiagnosed multidrug resistant pathogen Candida auris.</title>
        <authorList>
            <person name="Chatterjee S."/>
            <person name="Alampalli S.V."/>
            <person name="Nageshan R.K."/>
            <person name="Chettiar S.T."/>
            <person name="Joshi S."/>
            <person name="Tatu U.S."/>
        </authorList>
    </citation>
    <scope>NUCLEOTIDE SEQUENCE [LARGE SCALE GENOMIC DNA]</scope>
    <source>
        <strain evidence="3">6684</strain>
    </source>
</reference>
<protein>
    <submittedName>
        <fullName evidence="2">Uncharacterized protein</fullName>
    </submittedName>
</protein>
<sequence length="72" mass="8449">MTLWQISLLDLMGMWSPINVFNYKKKAKNKKKKKIKKNLLVYLESTESAESLTKLLQSPNPDCNFFGYLKIH</sequence>
<name>A0A0L0NNU0_CANAR</name>
<comment type="caution">
    <text evidence="2">The sequence shown here is derived from an EMBL/GenBank/DDBJ whole genome shotgun (WGS) entry which is preliminary data.</text>
</comment>
<accession>A0A0L0NNU0</accession>
<keyword evidence="1" id="KW-0472">Membrane</keyword>
<keyword evidence="1" id="KW-1133">Transmembrane helix</keyword>
<feature type="transmembrane region" description="Helical" evidence="1">
    <location>
        <begin position="6"/>
        <end position="23"/>
    </location>
</feature>
<dbReference type="AlphaFoldDB" id="A0A0L0NNU0"/>
<gene>
    <name evidence="2" type="ORF">QG37_08009</name>
</gene>
<organism evidence="2 3">
    <name type="scientific">Candidozyma auris</name>
    <name type="common">Yeast</name>
    <name type="synonym">Candida auris</name>
    <dbReference type="NCBI Taxonomy" id="498019"/>
    <lineage>
        <taxon>Eukaryota</taxon>
        <taxon>Fungi</taxon>
        <taxon>Dikarya</taxon>
        <taxon>Ascomycota</taxon>
        <taxon>Saccharomycotina</taxon>
        <taxon>Pichiomycetes</taxon>
        <taxon>Metschnikowiaceae</taxon>
        <taxon>Candidozyma</taxon>
    </lineage>
</organism>
<dbReference type="EMBL" id="LGST01000066">
    <property type="protein sequence ID" value="KND95684.1"/>
    <property type="molecule type" value="Genomic_DNA"/>
</dbReference>
<evidence type="ECO:0000313" key="3">
    <source>
        <dbReference type="Proteomes" id="UP000037122"/>
    </source>
</evidence>
<dbReference type="Proteomes" id="UP000037122">
    <property type="component" value="Unassembled WGS sequence"/>
</dbReference>